<evidence type="ECO:0000256" key="3">
    <source>
        <dbReference type="PROSITE-ProRule" id="PRU00023"/>
    </source>
</evidence>
<dbReference type="PANTHER" id="PTHR24198:SF165">
    <property type="entry name" value="ANKYRIN REPEAT-CONTAINING PROTEIN-RELATED"/>
    <property type="match status" value="1"/>
</dbReference>
<dbReference type="Pfam" id="PF12796">
    <property type="entry name" value="Ank_2"/>
    <property type="match status" value="2"/>
</dbReference>
<dbReference type="PROSITE" id="PS50088">
    <property type="entry name" value="ANK_REPEAT"/>
    <property type="match status" value="1"/>
</dbReference>
<dbReference type="InterPro" id="IPR036770">
    <property type="entry name" value="Ankyrin_rpt-contain_sf"/>
</dbReference>
<dbReference type="AlphaFoldDB" id="A0A2A2LQC4"/>
<evidence type="ECO:0000313" key="4">
    <source>
        <dbReference type="EMBL" id="PAV88370.1"/>
    </source>
</evidence>
<sequence length="282" mass="31011">MDSPEATASEVDDSESMQLIRQAILFENIELLIDLVKENPWCYDRAKSLDLPNKNGKTALLLAAESGEGPALQALLQAGADPSRRDTTGHCALEAAHIAGHEHIAALLIEEIQRHNDSLNEAHERLIEACIEGNSETVDEIFSRHAKRKSDIDVLVNGKGHGKTALFMACTNGHNAVVQNLMRYKNFHVLLNEENGDSVLHAAVSSQNPILITLILENFPFLMTKVNSDGCNCLHWAAQCGSVEALQALLEFEFEDTFLKEIDTVGAPPYKFVVDVNEVDSQ</sequence>
<evidence type="ECO:0000313" key="5">
    <source>
        <dbReference type="Proteomes" id="UP000218231"/>
    </source>
</evidence>
<dbReference type="SUPFAM" id="SSF48403">
    <property type="entry name" value="Ankyrin repeat"/>
    <property type="match status" value="1"/>
</dbReference>
<keyword evidence="5" id="KW-1185">Reference proteome</keyword>
<dbReference type="EMBL" id="LIAE01006521">
    <property type="protein sequence ID" value="PAV88370.1"/>
    <property type="molecule type" value="Genomic_DNA"/>
</dbReference>
<dbReference type="SMART" id="SM00248">
    <property type="entry name" value="ANK"/>
    <property type="match status" value="5"/>
</dbReference>
<dbReference type="PROSITE" id="PS50297">
    <property type="entry name" value="ANK_REP_REGION"/>
    <property type="match status" value="1"/>
</dbReference>
<evidence type="ECO:0000256" key="2">
    <source>
        <dbReference type="ARBA" id="ARBA00023043"/>
    </source>
</evidence>
<reference evidence="4 5" key="1">
    <citation type="journal article" date="2017" name="Curr. Biol.">
        <title>Genome architecture and evolution of a unichromosomal asexual nematode.</title>
        <authorList>
            <person name="Fradin H."/>
            <person name="Zegar C."/>
            <person name="Gutwein M."/>
            <person name="Lucas J."/>
            <person name="Kovtun M."/>
            <person name="Corcoran D."/>
            <person name="Baugh L.R."/>
            <person name="Kiontke K."/>
            <person name="Gunsalus K."/>
            <person name="Fitch D.H."/>
            <person name="Piano F."/>
        </authorList>
    </citation>
    <scope>NUCLEOTIDE SEQUENCE [LARGE SCALE GENOMIC DNA]</scope>
    <source>
        <strain evidence="4">PF1309</strain>
    </source>
</reference>
<dbReference type="Proteomes" id="UP000218231">
    <property type="component" value="Unassembled WGS sequence"/>
</dbReference>
<name>A0A2A2LQC4_9BILA</name>
<evidence type="ECO:0000256" key="1">
    <source>
        <dbReference type="ARBA" id="ARBA00022737"/>
    </source>
</evidence>
<keyword evidence="1" id="KW-0677">Repeat</keyword>
<dbReference type="Gene3D" id="1.25.40.20">
    <property type="entry name" value="Ankyrin repeat-containing domain"/>
    <property type="match status" value="2"/>
</dbReference>
<organism evidence="4 5">
    <name type="scientific">Diploscapter pachys</name>
    <dbReference type="NCBI Taxonomy" id="2018661"/>
    <lineage>
        <taxon>Eukaryota</taxon>
        <taxon>Metazoa</taxon>
        <taxon>Ecdysozoa</taxon>
        <taxon>Nematoda</taxon>
        <taxon>Chromadorea</taxon>
        <taxon>Rhabditida</taxon>
        <taxon>Rhabditina</taxon>
        <taxon>Rhabditomorpha</taxon>
        <taxon>Rhabditoidea</taxon>
        <taxon>Rhabditidae</taxon>
        <taxon>Diploscapter</taxon>
    </lineage>
</organism>
<dbReference type="STRING" id="2018661.A0A2A2LQC4"/>
<dbReference type="InterPro" id="IPR002110">
    <property type="entry name" value="Ankyrin_rpt"/>
</dbReference>
<proteinExistence type="predicted"/>
<dbReference type="Pfam" id="PF00023">
    <property type="entry name" value="Ank"/>
    <property type="match status" value="1"/>
</dbReference>
<dbReference type="OrthoDB" id="194358at2759"/>
<keyword evidence="2 3" id="KW-0040">ANK repeat</keyword>
<dbReference type="PANTHER" id="PTHR24198">
    <property type="entry name" value="ANKYRIN REPEAT AND PROTEIN KINASE DOMAIN-CONTAINING PROTEIN"/>
    <property type="match status" value="1"/>
</dbReference>
<feature type="non-terminal residue" evidence="4">
    <location>
        <position position="282"/>
    </location>
</feature>
<accession>A0A2A2LQC4</accession>
<feature type="repeat" description="ANK" evidence="3">
    <location>
        <begin position="55"/>
        <end position="87"/>
    </location>
</feature>
<protein>
    <submittedName>
        <fullName evidence="4">Uncharacterized protein</fullName>
    </submittedName>
</protein>
<gene>
    <name evidence="4" type="ORF">WR25_07601</name>
</gene>
<comment type="caution">
    <text evidence="4">The sequence shown here is derived from an EMBL/GenBank/DDBJ whole genome shotgun (WGS) entry which is preliminary data.</text>
</comment>